<dbReference type="SUPFAM" id="SSF103088">
    <property type="entry name" value="OmpA-like"/>
    <property type="match status" value="1"/>
</dbReference>
<keyword evidence="5" id="KW-0732">Signal</keyword>
<dbReference type="PANTHER" id="PTHR30329:SF21">
    <property type="entry name" value="LIPOPROTEIN YIAD-RELATED"/>
    <property type="match status" value="1"/>
</dbReference>
<comment type="caution">
    <text evidence="7">The sequence shown here is derived from an EMBL/GenBank/DDBJ whole genome shotgun (WGS) entry which is preliminary data.</text>
</comment>
<keyword evidence="2 4" id="KW-0472">Membrane</keyword>
<dbReference type="InterPro" id="IPR036737">
    <property type="entry name" value="OmpA-like_sf"/>
</dbReference>
<dbReference type="EMBL" id="NOWI01000012">
    <property type="protein sequence ID" value="RFT42107.1"/>
    <property type="molecule type" value="Genomic_DNA"/>
</dbReference>
<dbReference type="CDD" id="cd07185">
    <property type="entry name" value="OmpA_C-like"/>
    <property type="match status" value="1"/>
</dbReference>
<evidence type="ECO:0000256" key="1">
    <source>
        <dbReference type="ARBA" id="ARBA00004442"/>
    </source>
</evidence>
<sequence>MRNLKARATGLLCGLTMAVVSATALAHADNNSPAPGQTAVPVPIVDAVAVSLNDRAKRQKAKPGSVILALHAVRRLEQTTVVYYSVTIDASASGPADPGYFVGSEGAQAHYSKTLSADGGIIDVRNRKLYRTIGDFQGCKMCGNAWWNGSPALTQPGHSVVGWFSTPPVPSDVQRADVAVGNRIFHDVPVDDGALTPTIDKDTATRQWNDGLPLGAAWPALDPNDLSGVDVASYVSPLILTTGEVSDARRERVTKEATNIDLDSSVLFGKDSDVIKPARRAVIDRAAKELVARKAAGRVEVTGYTDNLGTAEHGLDPSRRRAAAVAKVLGPQLPKGVTLVTAGKGEADPVASNDTEAGRRLNRRVTITVREG</sequence>
<reference evidence="7 8" key="1">
    <citation type="submission" date="2017-07" db="EMBL/GenBank/DDBJ databases">
        <authorList>
            <person name="Sun Z.S."/>
            <person name="Albrecht U."/>
            <person name="Echele G."/>
            <person name="Lee C.C."/>
        </authorList>
    </citation>
    <scope>NUCLEOTIDE SEQUENCE [LARGE SCALE GENOMIC DNA]</scope>
    <source>
        <strain evidence="7 8">P16-029</strain>
    </source>
</reference>
<feature type="chain" id="PRO_5017714926" description="OmpA-like domain-containing protein" evidence="5">
    <location>
        <begin position="29"/>
        <end position="372"/>
    </location>
</feature>
<dbReference type="PANTHER" id="PTHR30329">
    <property type="entry name" value="STATOR ELEMENT OF FLAGELLAR MOTOR COMPLEX"/>
    <property type="match status" value="1"/>
</dbReference>
<feature type="signal peptide" evidence="5">
    <location>
        <begin position="1"/>
        <end position="28"/>
    </location>
</feature>
<evidence type="ECO:0000259" key="6">
    <source>
        <dbReference type="PROSITE" id="PS51123"/>
    </source>
</evidence>
<dbReference type="InterPro" id="IPR050330">
    <property type="entry name" value="Bact_OuterMem_StrucFunc"/>
</dbReference>
<proteinExistence type="predicted"/>
<evidence type="ECO:0000256" key="3">
    <source>
        <dbReference type="ARBA" id="ARBA00023237"/>
    </source>
</evidence>
<dbReference type="InterPro" id="IPR006665">
    <property type="entry name" value="OmpA-like"/>
</dbReference>
<evidence type="ECO:0000313" key="7">
    <source>
        <dbReference type="EMBL" id="RFT42107.1"/>
    </source>
</evidence>
<dbReference type="InterPro" id="IPR006664">
    <property type="entry name" value="OMP_bac"/>
</dbReference>
<comment type="subcellular location">
    <subcellularLocation>
        <location evidence="1">Cell outer membrane</location>
    </subcellularLocation>
</comment>
<organism evidence="7 8">
    <name type="scientific">Cutibacterium avidum</name>
    <dbReference type="NCBI Taxonomy" id="33010"/>
    <lineage>
        <taxon>Bacteria</taxon>
        <taxon>Bacillati</taxon>
        <taxon>Actinomycetota</taxon>
        <taxon>Actinomycetes</taxon>
        <taxon>Propionibacteriales</taxon>
        <taxon>Propionibacteriaceae</taxon>
        <taxon>Cutibacterium</taxon>
    </lineage>
</organism>
<dbReference type="AlphaFoldDB" id="A0A3E2D9N9"/>
<dbReference type="RefSeq" id="WP_117189762.1">
    <property type="nucleotide sequence ID" value="NZ_NOWI01000012.1"/>
</dbReference>
<accession>A0A3E2D9N9</accession>
<evidence type="ECO:0000256" key="2">
    <source>
        <dbReference type="ARBA" id="ARBA00023136"/>
    </source>
</evidence>
<dbReference type="Pfam" id="PF00691">
    <property type="entry name" value="OmpA"/>
    <property type="match status" value="1"/>
</dbReference>
<dbReference type="Proteomes" id="UP000259211">
    <property type="component" value="Unassembled WGS sequence"/>
</dbReference>
<feature type="domain" description="OmpA-like" evidence="6">
    <location>
        <begin position="255"/>
        <end position="372"/>
    </location>
</feature>
<keyword evidence="3" id="KW-0998">Cell outer membrane</keyword>
<dbReference type="PROSITE" id="PS51123">
    <property type="entry name" value="OMPA_2"/>
    <property type="match status" value="1"/>
</dbReference>
<dbReference type="Gene3D" id="3.30.1330.60">
    <property type="entry name" value="OmpA-like domain"/>
    <property type="match status" value="1"/>
</dbReference>
<gene>
    <name evidence="7" type="ORF">CHT91_11590</name>
</gene>
<evidence type="ECO:0000256" key="5">
    <source>
        <dbReference type="SAM" id="SignalP"/>
    </source>
</evidence>
<protein>
    <recommendedName>
        <fullName evidence="6">OmpA-like domain-containing protein</fullName>
    </recommendedName>
</protein>
<evidence type="ECO:0000313" key="8">
    <source>
        <dbReference type="Proteomes" id="UP000259211"/>
    </source>
</evidence>
<evidence type="ECO:0000256" key="4">
    <source>
        <dbReference type="PROSITE-ProRule" id="PRU00473"/>
    </source>
</evidence>
<dbReference type="PRINTS" id="PR01021">
    <property type="entry name" value="OMPADOMAIN"/>
</dbReference>
<name>A0A3E2D9N9_9ACTN</name>
<dbReference type="GO" id="GO:0009279">
    <property type="term" value="C:cell outer membrane"/>
    <property type="evidence" value="ECO:0007669"/>
    <property type="project" value="UniProtKB-SubCell"/>
</dbReference>